<protein>
    <submittedName>
        <fullName evidence="2">Uncharacterized protein</fullName>
    </submittedName>
</protein>
<evidence type="ECO:0000256" key="1">
    <source>
        <dbReference type="SAM" id="Phobius"/>
    </source>
</evidence>
<organism evidence="2 3">
    <name type="scientific">Lacunisphaera limnophila</name>
    <dbReference type="NCBI Taxonomy" id="1838286"/>
    <lineage>
        <taxon>Bacteria</taxon>
        <taxon>Pseudomonadati</taxon>
        <taxon>Verrucomicrobiota</taxon>
        <taxon>Opitutia</taxon>
        <taxon>Opitutales</taxon>
        <taxon>Opitutaceae</taxon>
        <taxon>Lacunisphaera</taxon>
    </lineage>
</organism>
<dbReference type="Proteomes" id="UP000095228">
    <property type="component" value="Chromosome"/>
</dbReference>
<proteinExistence type="predicted"/>
<feature type="transmembrane region" description="Helical" evidence="1">
    <location>
        <begin position="20"/>
        <end position="40"/>
    </location>
</feature>
<keyword evidence="1" id="KW-0472">Membrane</keyword>
<reference evidence="2 3" key="1">
    <citation type="submission" date="2016-06" db="EMBL/GenBank/DDBJ databases">
        <title>Three novel species with peptidoglycan cell walls form the new genus Lacunisphaera gen. nov. in the family Opitutaceae of the verrucomicrobial subdivision 4.</title>
        <authorList>
            <person name="Rast P."/>
            <person name="Gloeckner I."/>
            <person name="Jogler M."/>
            <person name="Boedeker C."/>
            <person name="Jeske O."/>
            <person name="Wiegand S."/>
            <person name="Reinhardt R."/>
            <person name="Schumann P."/>
            <person name="Rohde M."/>
            <person name="Spring S."/>
            <person name="Gloeckner F.O."/>
            <person name="Jogler C."/>
        </authorList>
    </citation>
    <scope>NUCLEOTIDE SEQUENCE [LARGE SCALE GENOMIC DNA]</scope>
    <source>
        <strain evidence="2 3">IG16b</strain>
    </source>
</reference>
<keyword evidence="1" id="KW-1133">Transmembrane helix</keyword>
<dbReference type="STRING" id="1838286.Verru16b_01424"/>
<evidence type="ECO:0000313" key="3">
    <source>
        <dbReference type="Proteomes" id="UP000095228"/>
    </source>
</evidence>
<dbReference type="EMBL" id="CP016094">
    <property type="protein sequence ID" value="AOS44363.1"/>
    <property type="molecule type" value="Genomic_DNA"/>
</dbReference>
<dbReference type="KEGG" id="obg:Verru16b_01424"/>
<dbReference type="AlphaFoldDB" id="A0A1D8ATZ8"/>
<keyword evidence="1" id="KW-0812">Transmembrane</keyword>
<sequence length="203" mass="22252">MRTGSAEGKTPAGLWHSDGYNAGMRVVAVILLLLVQPAIAGRADVFKLPKGQLEIFPVGRWQASSEDVGELKIVLAAEDPQINARAIYSVASEGSDDFPTEQQLLEHMHRVATRLLDGGTFVERKPVVKPFYPAQGFGFYAVMTDRKLVGRPPVPGDFKFFSLGMIRLAPAVYLKVQIMADSEEGEPYQQLLGMAEGVTYTPR</sequence>
<gene>
    <name evidence="2" type="ORF">Verru16b_01424</name>
</gene>
<name>A0A1D8ATZ8_9BACT</name>
<keyword evidence="3" id="KW-1185">Reference proteome</keyword>
<evidence type="ECO:0000313" key="2">
    <source>
        <dbReference type="EMBL" id="AOS44363.1"/>
    </source>
</evidence>
<accession>A0A1D8ATZ8</accession>